<dbReference type="Pfam" id="PF03553">
    <property type="entry name" value="Na_H_antiporter"/>
    <property type="match status" value="1"/>
</dbReference>
<evidence type="ECO:0000256" key="3">
    <source>
        <dbReference type="ARBA" id="ARBA00022449"/>
    </source>
</evidence>
<feature type="transmembrane region" description="Helical" evidence="9">
    <location>
        <begin position="405"/>
        <end position="423"/>
    </location>
</feature>
<evidence type="ECO:0000256" key="7">
    <source>
        <dbReference type="ARBA" id="ARBA00023136"/>
    </source>
</evidence>
<gene>
    <name evidence="11" type="primary">nhaC</name>
    <name evidence="11" type="ORF">NCTC12112_02508</name>
</gene>
<evidence type="ECO:0000256" key="1">
    <source>
        <dbReference type="ARBA" id="ARBA00004651"/>
    </source>
</evidence>
<proteinExistence type="inferred from homology"/>
<feature type="transmembrane region" description="Helical" evidence="9">
    <location>
        <begin position="312"/>
        <end position="332"/>
    </location>
</feature>
<accession>A0AAX2JD23</accession>
<dbReference type="KEGG" id="ful:C4N20_03125"/>
<feature type="transmembrane region" description="Helical" evidence="9">
    <location>
        <begin position="9"/>
        <end position="28"/>
    </location>
</feature>
<dbReference type="RefSeq" id="WP_005980958.1">
    <property type="nucleotide sequence ID" value="NZ_CABKNW010000005.1"/>
</dbReference>
<feature type="transmembrane region" description="Helical" evidence="9">
    <location>
        <begin position="430"/>
        <end position="449"/>
    </location>
</feature>
<evidence type="ECO:0000256" key="8">
    <source>
        <dbReference type="ARBA" id="ARBA00038435"/>
    </source>
</evidence>
<feature type="transmembrane region" description="Helical" evidence="9">
    <location>
        <begin position="71"/>
        <end position="96"/>
    </location>
</feature>
<comment type="subcellular location">
    <subcellularLocation>
        <location evidence="1">Cell membrane</location>
        <topology evidence="1">Multi-pass membrane protein</topology>
    </subcellularLocation>
</comment>
<evidence type="ECO:0000256" key="2">
    <source>
        <dbReference type="ARBA" id="ARBA00022448"/>
    </source>
</evidence>
<evidence type="ECO:0000256" key="6">
    <source>
        <dbReference type="ARBA" id="ARBA00022989"/>
    </source>
</evidence>
<dbReference type="InterPro" id="IPR018461">
    <property type="entry name" value="Na/H_Antiport_NhaC-like_C"/>
</dbReference>
<name>A0AAX2JD23_9FUSO</name>
<feature type="transmembrane region" description="Helical" evidence="9">
    <location>
        <begin position="259"/>
        <end position="278"/>
    </location>
</feature>
<comment type="similarity">
    <text evidence="8">Belongs to the NhaC Na(+)/H(+) (TC 2.A.35) antiporter family.</text>
</comment>
<sequence length="479" mass="51962">MREKFKNSLVLDILPIIFIIVFGEISILQWRTGVVPPILAGVVVSGTIAFMRGETLRNIEDAMGSGVKRVFPALLTVILVGLIVSSWIIGGIIPSMVYWGFKVIDFRFFVPIVMAMTGAVAIITGTSFTSIGTIGVSFIIIAKQVGIPLEITAGAIVSGAFLGDKMSPLSDTTNISAALGKTDLFEHIQYMLMDTIPAFIIAMIGFTIVGNNIAVENINMDNINGFLTEMETVFNVTPALLLIPLAVIILGIKKIPSNIVLFSSVIMGVLSSFVFQNFKTVDIMRSTILGVNQKFNDPSVTKLFARGGMNEVSGTVIIIIFIGCLVGIINECHSFDNLLNKIQQGIKSSRQLTVTVFLVSLGVGFVTGAQLLAIILPISIFLPLFEKFNLKNKNITRIVEATGTVGITLVPWSVPGIFIAGTLGVDMAKVIPYLFFPIALLVVNLFFNITEIGTSKLDNEDKEERKVKKGSIIFNIFSR</sequence>
<evidence type="ECO:0000259" key="10">
    <source>
        <dbReference type="Pfam" id="PF03553"/>
    </source>
</evidence>
<keyword evidence="2" id="KW-0813">Transport</keyword>
<organism evidence="11 12">
    <name type="scientific">Fusobacterium ulcerans</name>
    <dbReference type="NCBI Taxonomy" id="861"/>
    <lineage>
        <taxon>Bacteria</taxon>
        <taxon>Fusobacteriati</taxon>
        <taxon>Fusobacteriota</taxon>
        <taxon>Fusobacteriia</taxon>
        <taxon>Fusobacteriales</taxon>
        <taxon>Fusobacteriaceae</taxon>
        <taxon>Fusobacterium</taxon>
    </lineage>
</organism>
<dbReference type="GO" id="GO:0005886">
    <property type="term" value="C:plasma membrane"/>
    <property type="evidence" value="ECO:0007669"/>
    <property type="project" value="UniProtKB-SubCell"/>
</dbReference>
<dbReference type="PANTHER" id="PTHR33451:SF3">
    <property type="entry name" value="MALATE-2H(+)_NA(+)-LACTATE ANTIPORTER"/>
    <property type="match status" value="1"/>
</dbReference>
<evidence type="ECO:0000313" key="12">
    <source>
        <dbReference type="Proteomes" id="UP000249008"/>
    </source>
</evidence>
<dbReference type="PANTHER" id="PTHR33451">
    <property type="entry name" value="MALATE-2H(+)/NA(+)-LACTATE ANTIPORTER"/>
    <property type="match status" value="1"/>
</dbReference>
<reference evidence="11 12" key="1">
    <citation type="submission" date="2018-06" db="EMBL/GenBank/DDBJ databases">
        <authorList>
            <consortium name="Pathogen Informatics"/>
            <person name="Doyle S."/>
        </authorList>
    </citation>
    <scope>NUCLEOTIDE SEQUENCE [LARGE SCALE GENOMIC DNA]</scope>
    <source>
        <strain evidence="11 12">NCTC12112</strain>
    </source>
</reference>
<feature type="transmembrane region" description="Helical" evidence="9">
    <location>
        <begin position="233"/>
        <end position="252"/>
    </location>
</feature>
<dbReference type="EMBL" id="LS483487">
    <property type="protein sequence ID" value="SQJ10919.1"/>
    <property type="molecule type" value="Genomic_DNA"/>
</dbReference>
<dbReference type="GeneID" id="78453788"/>
<feature type="transmembrane region" description="Helical" evidence="9">
    <location>
        <begin position="108"/>
        <end position="141"/>
    </location>
</feature>
<feature type="transmembrane region" description="Helical" evidence="9">
    <location>
        <begin position="352"/>
        <end position="385"/>
    </location>
</feature>
<feature type="domain" description="Na+/H+ antiporter NhaC-like C-terminal" evidence="10">
    <location>
        <begin position="159"/>
        <end position="443"/>
    </location>
</feature>
<protein>
    <submittedName>
        <fullName evidence="11">Sodium/proton antiporter</fullName>
    </submittedName>
</protein>
<dbReference type="InterPro" id="IPR052180">
    <property type="entry name" value="NhaC_Na-H+_Antiporter"/>
</dbReference>
<keyword evidence="5 9" id="KW-0812">Transmembrane</keyword>
<evidence type="ECO:0000256" key="9">
    <source>
        <dbReference type="SAM" id="Phobius"/>
    </source>
</evidence>
<dbReference type="Proteomes" id="UP000249008">
    <property type="component" value="Chromosome 1"/>
</dbReference>
<feature type="transmembrane region" description="Helical" evidence="9">
    <location>
        <begin position="34"/>
        <end position="51"/>
    </location>
</feature>
<evidence type="ECO:0000313" key="11">
    <source>
        <dbReference type="EMBL" id="SQJ10919.1"/>
    </source>
</evidence>
<feature type="transmembrane region" description="Helical" evidence="9">
    <location>
        <begin position="191"/>
        <end position="213"/>
    </location>
</feature>
<keyword evidence="7 9" id="KW-0472">Membrane</keyword>
<evidence type="ECO:0000256" key="4">
    <source>
        <dbReference type="ARBA" id="ARBA00022475"/>
    </source>
</evidence>
<keyword evidence="6 9" id="KW-1133">Transmembrane helix</keyword>
<dbReference type="AlphaFoldDB" id="A0AAX2JD23"/>
<keyword evidence="4" id="KW-1003">Cell membrane</keyword>
<keyword evidence="3" id="KW-0050">Antiport</keyword>
<dbReference type="GO" id="GO:0015297">
    <property type="term" value="F:antiporter activity"/>
    <property type="evidence" value="ECO:0007669"/>
    <property type="project" value="UniProtKB-KW"/>
</dbReference>
<evidence type="ECO:0000256" key="5">
    <source>
        <dbReference type="ARBA" id="ARBA00022692"/>
    </source>
</evidence>